<gene>
    <name evidence="4" type="ORF">H8709_07520</name>
</gene>
<comment type="caution">
    <text evidence="4">The sequence shown here is derived from an EMBL/GenBank/DDBJ whole genome shotgun (WGS) entry which is preliminary data.</text>
</comment>
<protein>
    <submittedName>
        <fullName evidence="4">NUDIX hydrolase</fullName>
    </submittedName>
</protein>
<feature type="domain" description="Nudix hydrolase" evidence="3">
    <location>
        <begin position="41"/>
        <end position="168"/>
    </location>
</feature>
<dbReference type="PROSITE" id="PS51462">
    <property type="entry name" value="NUDIX"/>
    <property type="match status" value="1"/>
</dbReference>
<dbReference type="GO" id="GO:0005829">
    <property type="term" value="C:cytosol"/>
    <property type="evidence" value="ECO:0007669"/>
    <property type="project" value="TreeGrafter"/>
</dbReference>
<dbReference type="EMBL" id="JACRTC010000004">
    <property type="protein sequence ID" value="MBC8570679.1"/>
    <property type="molecule type" value="Genomic_DNA"/>
</dbReference>
<dbReference type="PANTHER" id="PTHR11839:SF18">
    <property type="entry name" value="NUDIX HYDROLASE DOMAIN-CONTAINING PROTEIN"/>
    <property type="match status" value="1"/>
</dbReference>
<comment type="cofactor">
    <cofactor evidence="1">
        <name>Mg(2+)</name>
        <dbReference type="ChEBI" id="CHEBI:18420"/>
    </cofactor>
</comment>
<evidence type="ECO:0000256" key="1">
    <source>
        <dbReference type="ARBA" id="ARBA00001946"/>
    </source>
</evidence>
<evidence type="ECO:0000259" key="3">
    <source>
        <dbReference type="PROSITE" id="PS51462"/>
    </source>
</evidence>
<dbReference type="Proteomes" id="UP000660861">
    <property type="component" value="Unassembled WGS sequence"/>
</dbReference>
<sequence length="181" mass="20632">MKTLYEETIGSERIYEGRVINLRRDTARLQNGAEVTREVIEHPGGVSVAAFLGDDLLMVRQFRYAPKKVLLEIPAGKLNYGEDPLDCGKRELEEETGYQADEFISLGKMLPTCAYDEEVIHLYLAKGLHKTHQHLDDDEFLDVEPMNFEKLVDMVLANEIEDAKTQVIILKLKLLRDAGRI</sequence>
<dbReference type="InterPro" id="IPR000086">
    <property type="entry name" value="NUDIX_hydrolase_dom"/>
</dbReference>
<evidence type="ECO:0000313" key="4">
    <source>
        <dbReference type="EMBL" id="MBC8570679.1"/>
    </source>
</evidence>
<evidence type="ECO:0000256" key="2">
    <source>
        <dbReference type="ARBA" id="ARBA00022801"/>
    </source>
</evidence>
<name>A0A926EDZ3_9FIRM</name>
<organism evidence="4 5">
    <name type="scientific">Zongyangia hominis</name>
    <dbReference type="NCBI Taxonomy" id="2763677"/>
    <lineage>
        <taxon>Bacteria</taxon>
        <taxon>Bacillati</taxon>
        <taxon>Bacillota</taxon>
        <taxon>Clostridia</taxon>
        <taxon>Eubacteriales</taxon>
        <taxon>Oscillospiraceae</taxon>
        <taxon>Zongyangia</taxon>
    </lineage>
</organism>
<evidence type="ECO:0000313" key="5">
    <source>
        <dbReference type="Proteomes" id="UP000660861"/>
    </source>
</evidence>
<accession>A0A926EDZ3</accession>
<dbReference type="InterPro" id="IPR015797">
    <property type="entry name" value="NUDIX_hydrolase-like_dom_sf"/>
</dbReference>
<proteinExistence type="predicted"/>
<dbReference type="PANTHER" id="PTHR11839">
    <property type="entry name" value="UDP/ADP-SUGAR PYROPHOSPHATASE"/>
    <property type="match status" value="1"/>
</dbReference>
<dbReference type="AlphaFoldDB" id="A0A926EDZ3"/>
<dbReference type="GO" id="GO:0019693">
    <property type="term" value="P:ribose phosphate metabolic process"/>
    <property type="evidence" value="ECO:0007669"/>
    <property type="project" value="TreeGrafter"/>
</dbReference>
<dbReference type="GO" id="GO:0016787">
    <property type="term" value="F:hydrolase activity"/>
    <property type="evidence" value="ECO:0007669"/>
    <property type="project" value="UniProtKB-KW"/>
</dbReference>
<dbReference type="SUPFAM" id="SSF55811">
    <property type="entry name" value="Nudix"/>
    <property type="match status" value="1"/>
</dbReference>
<dbReference type="RefSeq" id="WP_262397775.1">
    <property type="nucleotide sequence ID" value="NZ_JACRTC010000004.1"/>
</dbReference>
<dbReference type="GO" id="GO:0006753">
    <property type="term" value="P:nucleoside phosphate metabolic process"/>
    <property type="evidence" value="ECO:0007669"/>
    <property type="project" value="TreeGrafter"/>
</dbReference>
<reference evidence="4" key="1">
    <citation type="submission" date="2020-08" db="EMBL/GenBank/DDBJ databases">
        <title>Genome public.</title>
        <authorList>
            <person name="Liu C."/>
            <person name="Sun Q."/>
        </authorList>
    </citation>
    <scope>NUCLEOTIDE SEQUENCE</scope>
    <source>
        <strain evidence="4">NSJ-54</strain>
    </source>
</reference>
<dbReference type="Gene3D" id="3.90.79.10">
    <property type="entry name" value="Nucleoside Triphosphate Pyrophosphohydrolase"/>
    <property type="match status" value="1"/>
</dbReference>
<keyword evidence="5" id="KW-1185">Reference proteome</keyword>
<dbReference type="Pfam" id="PF00293">
    <property type="entry name" value="NUDIX"/>
    <property type="match status" value="1"/>
</dbReference>
<keyword evidence="2 4" id="KW-0378">Hydrolase</keyword>